<dbReference type="AlphaFoldDB" id="A0A815YYL3"/>
<feature type="compositionally biased region" description="Basic and acidic residues" evidence="2">
    <location>
        <begin position="935"/>
        <end position="946"/>
    </location>
</feature>
<evidence type="ECO:0000259" key="3">
    <source>
        <dbReference type="Pfam" id="PF00350"/>
    </source>
</evidence>
<evidence type="ECO:0000313" key="4">
    <source>
        <dbReference type="EMBL" id="CAF1304679.1"/>
    </source>
</evidence>
<protein>
    <recommendedName>
        <fullName evidence="3">Dynamin N-terminal domain-containing protein</fullName>
    </recommendedName>
</protein>
<evidence type="ECO:0000313" key="5">
    <source>
        <dbReference type="EMBL" id="CAF1576617.1"/>
    </source>
</evidence>
<feature type="compositionally biased region" description="Basic residues" evidence="2">
    <location>
        <begin position="947"/>
        <end position="956"/>
    </location>
</feature>
<dbReference type="InterPro" id="IPR045063">
    <property type="entry name" value="Dynamin_N"/>
</dbReference>
<comment type="caution">
    <text evidence="5">The sequence shown here is derived from an EMBL/GenBank/DDBJ whole genome shotgun (WGS) entry which is preliminary data.</text>
</comment>
<feature type="domain" description="Dynamin N-terminal" evidence="3">
    <location>
        <begin position="72"/>
        <end position="216"/>
    </location>
</feature>
<dbReference type="SUPFAM" id="SSF52540">
    <property type="entry name" value="P-loop containing nucleoside triphosphate hydrolases"/>
    <property type="match status" value="1"/>
</dbReference>
<dbReference type="EMBL" id="CAJNOH010002654">
    <property type="protein sequence ID" value="CAF1304679.1"/>
    <property type="molecule type" value="Genomic_DNA"/>
</dbReference>
<feature type="coiled-coil region" evidence="1">
    <location>
        <begin position="772"/>
        <end position="834"/>
    </location>
</feature>
<keyword evidence="6" id="KW-1185">Reference proteome</keyword>
<dbReference type="Proteomes" id="UP000663854">
    <property type="component" value="Unassembled WGS sequence"/>
</dbReference>
<gene>
    <name evidence="5" type="ORF">JXQ802_LOCUS45756</name>
    <name evidence="4" type="ORF">PYM288_LOCUS30099</name>
</gene>
<feature type="compositionally biased region" description="Polar residues" evidence="2">
    <location>
        <begin position="10"/>
        <end position="19"/>
    </location>
</feature>
<evidence type="ECO:0000256" key="2">
    <source>
        <dbReference type="SAM" id="MobiDB-lite"/>
    </source>
</evidence>
<organism evidence="5 6">
    <name type="scientific">Rotaria sordida</name>
    <dbReference type="NCBI Taxonomy" id="392033"/>
    <lineage>
        <taxon>Eukaryota</taxon>
        <taxon>Metazoa</taxon>
        <taxon>Spiralia</taxon>
        <taxon>Gnathifera</taxon>
        <taxon>Rotifera</taxon>
        <taxon>Eurotatoria</taxon>
        <taxon>Bdelloidea</taxon>
        <taxon>Philodinida</taxon>
        <taxon>Philodinidae</taxon>
        <taxon>Rotaria</taxon>
    </lineage>
</organism>
<feature type="region of interest" description="Disordered" evidence="2">
    <location>
        <begin position="1"/>
        <end position="27"/>
    </location>
</feature>
<dbReference type="EMBL" id="CAJNOL010003892">
    <property type="protein sequence ID" value="CAF1576617.1"/>
    <property type="molecule type" value="Genomic_DNA"/>
</dbReference>
<accession>A0A815YYL3</accession>
<dbReference type="Gene3D" id="3.40.50.300">
    <property type="entry name" value="P-loop containing nucleotide triphosphate hydrolases"/>
    <property type="match status" value="1"/>
</dbReference>
<proteinExistence type="predicted"/>
<name>A0A815YYL3_9BILA</name>
<dbReference type="Pfam" id="PF00350">
    <property type="entry name" value="Dynamin_N"/>
    <property type="match status" value="1"/>
</dbReference>
<dbReference type="InterPro" id="IPR027417">
    <property type="entry name" value="P-loop_NTPase"/>
</dbReference>
<sequence length="956" mass="112554">MDTESESVHPDSQLTTSMPYRTDNNDVQRRNDHQHADLLQAHLVIDKSLFIAYEKLRHLAQKYNLKLDIPRVVFVGDTSSGKSMLVQNFLLFPCAFSNNDVSSRCPVSYKLRYDPSLVDGQIHFNKPKNMTADKLGSHLKDVMERIANECRENGGFRREPYEIDISSNQYTDFEILDVPGLVSGEEDSQHRKMVETITEFYVRDPQFMIVHVKPADLIGENATSTVRLRALCTEVPAPCGTNYPPRHDYKDYTITIQTKFDKFMNDNKNGRSANAGIEKLIQKYKPTYFVSMIFDGYSFAEESYEKNVTYIHNLSDLESTRVDEWIEDIDKLARIPSSSSASERVLFNREQYRPLIGIDIVRKQIQELWLRAFREKLPKLQQILNSEIRLYNDQYRTVLADLSQQDPVLVRKTYLLYIAQFRKMISQYVAYRAEINTKFPLNKFGLTYTELEKQYHQWNRYKKIRWSAFLPAEKLAQRSNNDRPPSLDRRYIGGRHFERLREIMSFMIEVYRPFHRSRDWMESSNSKLYGAVSDYEDAEKGVREVIYTFIRETFQMGISWLTQMYTFLIDHFAKHVSEKLLSEPEFSHLKRHTKFLSMVNLDYHKTTRQFIRKAIAGFKHCRYAKMAYVSHGVSLNTQRLGRSLVSDSNSEEREEQNEQFDLTNRLLDYGKTMIQLKATSDPLSFIFSDGKFLPATRDPLTNDYLKPTQRTVEELYKAVRGHLVYDMTTSFFANVVLEMQEFSKSIPFDKGLVPRIMSMSDEQIALLANIRIDEQQCKLKYIDERLTELEETRDAVEVVCNEFYKNREDNEMSIESTSEMKRNIRLNHKKLREKQRHKIEDQLPIDRKEKTTIDEWSTTVLSHSGNTSDNDDDEEELMSLDYNDDIEQFLLQIYRKHDEIDLKYGFLDDDEEETDEYINDQRPILTDATTVDIENENHQQDELKNDSKKKKKKKNF</sequence>
<keyword evidence="1" id="KW-0175">Coiled coil</keyword>
<evidence type="ECO:0000313" key="6">
    <source>
        <dbReference type="Proteomes" id="UP000663870"/>
    </source>
</evidence>
<evidence type="ECO:0000256" key="1">
    <source>
        <dbReference type="SAM" id="Coils"/>
    </source>
</evidence>
<feature type="region of interest" description="Disordered" evidence="2">
    <location>
        <begin position="928"/>
        <end position="956"/>
    </location>
</feature>
<dbReference type="Proteomes" id="UP000663870">
    <property type="component" value="Unassembled WGS sequence"/>
</dbReference>
<reference evidence="5" key="1">
    <citation type="submission" date="2021-02" db="EMBL/GenBank/DDBJ databases">
        <authorList>
            <person name="Nowell W R."/>
        </authorList>
    </citation>
    <scope>NUCLEOTIDE SEQUENCE</scope>
</reference>